<dbReference type="PANTHER" id="PTHR21377">
    <property type="entry name" value="PROTEIN FAM210B, MITOCHONDRIAL"/>
    <property type="match status" value="1"/>
</dbReference>
<dbReference type="InterPro" id="IPR009688">
    <property type="entry name" value="FAM210A/B-like_dom"/>
</dbReference>
<dbReference type="EMBL" id="JAEUBF010001473">
    <property type="protein sequence ID" value="KAH3664361.1"/>
    <property type="molecule type" value="Genomic_DNA"/>
</dbReference>
<proteinExistence type="predicted"/>
<sequence length="240" mass="27740">MLNKSISLIGLRFNSINFKFKSFNQINKPFQLIKLQHQKKFISNNFNNNIIFKRFNSSLNSNNNLVKKSGLKSLIQQYGYSALGIYFVLSCIDFPICFIIVHSVGVDKVKEFQSNIWNDFKKFIGYQVDESKDNESKDNESKDNVIVNDNDIVNDNNANNTNNDKSIWLKIWESELFTEAIVAYALHKSLIFIRLPITAAITPSIVGKLKKLGFNIGKQKLSKNFGTSATKRQKWWSWFF</sequence>
<dbReference type="OrthoDB" id="426386at2759"/>
<name>A0A9P8P3H2_9ASCO</name>
<dbReference type="PANTHER" id="PTHR21377:SF0">
    <property type="entry name" value="PROTEIN FAM210B, MITOCHONDRIAL"/>
    <property type="match status" value="1"/>
</dbReference>
<dbReference type="GO" id="GO:0005739">
    <property type="term" value="C:mitochondrion"/>
    <property type="evidence" value="ECO:0007669"/>
    <property type="project" value="TreeGrafter"/>
</dbReference>
<evidence type="ECO:0000259" key="1">
    <source>
        <dbReference type="Pfam" id="PF06916"/>
    </source>
</evidence>
<reference evidence="2" key="2">
    <citation type="submission" date="2021-01" db="EMBL/GenBank/DDBJ databases">
        <authorList>
            <person name="Schikora-Tamarit M.A."/>
        </authorList>
    </citation>
    <scope>NUCLEOTIDE SEQUENCE</scope>
    <source>
        <strain evidence="2">CBS6341</strain>
    </source>
</reference>
<protein>
    <recommendedName>
        <fullName evidence="1">DUF1279 domain-containing protein</fullName>
    </recommendedName>
</protein>
<reference evidence="2" key="1">
    <citation type="journal article" date="2021" name="Open Biol.">
        <title>Shared evolutionary footprints suggest mitochondrial oxidative damage underlies multiple complex I losses in fungi.</title>
        <authorList>
            <person name="Schikora-Tamarit M.A."/>
            <person name="Marcet-Houben M."/>
            <person name="Nosek J."/>
            <person name="Gabaldon T."/>
        </authorList>
    </citation>
    <scope>NUCLEOTIDE SEQUENCE</scope>
    <source>
        <strain evidence="2">CBS6341</strain>
    </source>
</reference>
<gene>
    <name evidence="2" type="ORF">WICMUC_005746</name>
</gene>
<dbReference type="InterPro" id="IPR045866">
    <property type="entry name" value="FAM210A/B-like"/>
</dbReference>
<organism evidence="2 3">
    <name type="scientific">Wickerhamomyces mucosus</name>
    <dbReference type="NCBI Taxonomy" id="1378264"/>
    <lineage>
        <taxon>Eukaryota</taxon>
        <taxon>Fungi</taxon>
        <taxon>Dikarya</taxon>
        <taxon>Ascomycota</taxon>
        <taxon>Saccharomycotina</taxon>
        <taxon>Saccharomycetes</taxon>
        <taxon>Phaffomycetales</taxon>
        <taxon>Wickerhamomycetaceae</taxon>
        <taxon>Wickerhamomyces</taxon>
    </lineage>
</organism>
<dbReference type="Proteomes" id="UP000769528">
    <property type="component" value="Unassembled WGS sequence"/>
</dbReference>
<dbReference type="Pfam" id="PF06916">
    <property type="entry name" value="FAM210A-B_dom"/>
    <property type="match status" value="1"/>
</dbReference>
<dbReference type="AlphaFoldDB" id="A0A9P8P3H2"/>
<evidence type="ECO:0000313" key="2">
    <source>
        <dbReference type="EMBL" id="KAH3664361.1"/>
    </source>
</evidence>
<evidence type="ECO:0000313" key="3">
    <source>
        <dbReference type="Proteomes" id="UP000769528"/>
    </source>
</evidence>
<accession>A0A9P8P3H2</accession>
<comment type="caution">
    <text evidence="2">The sequence shown here is derived from an EMBL/GenBank/DDBJ whole genome shotgun (WGS) entry which is preliminary data.</text>
</comment>
<feature type="domain" description="DUF1279" evidence="1">
    <location>
        <begin position="71"/>
        <end position="203"/>
    </location>
</feature>
<keyword evidence="3" id="KW-1185">Reference proteome</keyword>